<organism evidence="2 3">
    <name type="scientific">Colletotrichum phormii</name>
    <dbReference type="NCBI Taxonomy" id="359342"/>
    <lineage>
        <taxon>Eukaryota</taxon>
        <taxon>Fungi</taxon>
        <taxon>Dikarya</taxon>
        <taxon>Ascomycota</taxon>
        <taxon>Pezizomycotina</taxon>
        <taxon>Sordariomycetes</taxon>
        <taxon>Hypocreomycetidae</taxon>
        <taxon>Glomerellales</taxon>
        <taxon>Glomerellaceae</taxon>
        <taxon>Colletotrichum</taxon>
        <taxon>Colletotrichum acutatum species complex</taxon>
    </lineage>
</organism>
<evidence type="ECO:0000313" key="2">
    <source>
        <dbReference type="EMBL" id="KAK1636974.1"/>
    </source>
</evidence>
<gene>
    <name evidence="2" type="ORF">BDP81DRAFT_405961</name>
</gene>
<dbReference type="EMBL" id="JAHMHQ010000009">
    <property type="protein sequence ID" value="KAK1636974.1"/>
    <property type="molecule type" value="Genomic_DNA"/>
</dbReference>
<dbReference type="GeneID" id="85473821"/>
<reference evidence="2" key="1">
    <citation type="submission" date="2021-06" db="EMBL/GenBank/DDBJ databases">
        <title>Comparative genomics, transcriptomics and evolutionary studies reveal genomic signatures of adaptation to plant cell wall in hemibiotrophic fungi.</title>
        <authorList>
            <consortium name="DOE Joint Genome Institute"/>
            <person name="Baroncelli R."/>
            <person name="Diaz J.F."/>
            <person name="Benocci T."/>
            <person name="Peng M."/>
            <person name="Battaglia E."/>
            <person name="Haridas S."/>
            <person name="Andreopoulos W."/>
            <person name="Labutti K."/>
            <person name="Pangilinan J."/>
            <person name="Floch G.L."/>
            <person name="Makela M.R."/>
            <person name="Henrissat B."/>
            <person name="Grigoriev I.V."/>
            <person name="Crouch J.A."/>
            <person name="De Vries R.P."/>
            <person name="Sukno S.A."/>
            <person name="Thon M.R."/>
        </authorList>
    </citation>
    <scope>NUCLEOTIDE SEQUENCE</scope>
    <source>
        <strain evidence="2">CBS 102054</strain>
    </source>
</reference>
<evidence type="ECO:0000313" key="3">
    <source>
        <dbReference type="Proteomes" id="UP001243989"/>
    </source>
</evidence>
<accession>A0AAI9ZUA6</accession>
<evidence type="ECO:0000256" key="1">
    <source>
        <dbReference type="SAM" id="Phobius"/>
    </source>
</evidence>
<keyword evidence="1" id="KW-0812">Transmembrane</keyword>
<name>A0AAI9ZUA6_9PEZI</name>
<comment type="caution">
    <text evidence="2">The sequence shown here is derived from an EMBL/GenBank/DDBJ whole genome shotgun (WGS) entry which is preliminary data.</text>
</comment>
<sequence>MYVFDALHFIYFSFLFLSSNCCIFVRFHVRPPLSWHRCRQRHSPKLWFPFPWQNSGSSVHKLSQVAPQGDTTFFSLHMRACGGIPPFAADNTDAFIVITSRIQIHDAFSDS</sequence>
<dbReference type="Proteomes" id="UP001243989">
    <property type="component" value="Unassembled WGS sequence"/>
</dbReference>
<proteinExistence type="predicted"/>
<dbReference type="RefSeq" id="XP_060445581.1">
    <property type="nucleotide sequence ID" value="XM_060588959.1"/>
</dbReference>
<keyword evidence="3" id="KW-1185">Reference proteome</keyword>
<protein>
    <submittedName>
        <fullName evidence="2">Uncharacterized protein</fullName>
    </submittedName>
</protein>
<dbReference type="AlphaFoldDB" id="A0AAI9ZUA6"/>
<feature type="transmembrane region" description="Helical" evidence="1">
    <location>
        <begin position="6"/>
        <end position="29"/>
    </location>
</feature>
<keyword evidence="1" id="KW-1133">Transmembrane helix</keyword>
<keyword evidence="1" id="KW-0472">Membrane</keyword>